<comment type="caution">
    <text evidence="3">The sequence shown here is derived from an EMBL/GenBank/DDBJ whole genome shotgun (WGS) entry which is preliminary data.</text>
</comment>
<evidence type="ECO:0000313" key="4">
    <source>
        <dbReference type="Proteomes" id="UP000324800"/>
    </source>
</evidence>
<feature type="compositionally biased region" description="Low complexity" evidence="1">
    <location>
        <begin position="647"/>
        <end position="659"/>
    </location>
</feature>
<feature type="compositionally biased region" description="Polar residues" evidence="1">
    <location>
        <begin position="530"/>
        <end position="567"/>
    </location>
</feature>
<feature type="transmembrane region" description="Helical" evidence="2">
    <location>
        <begin position="68"/>
        <end position="90"/>
    </location>
</feature>
<feature type="compositionally biased region" description="Polar residues" evidence="1">
    <location>
        <begin position="675"/>
        <end position="686"/>
    </location>
</feature>
<dbReference type="Proteomes" id="UP000324800">
    <property type="component" value="Unassembled WGS sequence"/>
</dbReference>
<evidence type="ECO:0000256" key="2">
    <source>
        <dbReference type="SAM" id="Phobius"/>
    </source>
</evidence>
<feature type="transmembrane region" description="Helical" evidence="2">
    <location>
        <begin position="228"/>
        <end position="256"/>
    </location>
</feature>
<feature type="compositionally biased region" description="Polar residues" evidence="1">
    <location>
        <begin position="443"/>
        <end position="505"/>
    </location>
</feature>
<keyword evidence="2" id="KW-0812">Transmembrane</keyword>
<reference evidence="3 4" key="1">
    <citation type="submission" date="2019-03" db="EMBL/GenBank/DDBJ databases">
        <title>Single cell metagenomics reveals metabolic interactions within the superorganism composed of flagellate Streblomastix strix and complex community of Bacteroidetes bacteria on its surface.</title>
        <authorList>
            <person name="Treitli S.C."/>
            <person name="Kolisko M."/>
            <person name="Husnik F."/>
            <person name="Keeling P."/>
            <person name="Hampl V."/>
        </authorList>
    </citation>
    <scope>NUCLEOTIDE SEQUENCE [LARGE SCALE GENOMIC DNA]</scope>
    <source>
        <strain evidence="3">ST1C</strain>
    </source>
</reference>
<feature type="transmembrane region" description="Helical" evidence="2">
    <location>
        <begin position="24"/>
        <end position="47"/>
    </location>
</feature>
<feature type="transmembrane region" description="Helical" evidence="2">
    <location>
        <begin position="180"/>
        <end position="208"/>
    </location>
</feature>
<feature type="compositionally biased region" description="Polar residues" evidence="1">
    <location>
        <begin position="619"/>
        <end position="646"/>
    </location>
</feature>
<sequence length="735" mass="83244">MQQLLICAFTAGIYILILLKQSKYTVLISIGISLVVVIIQKVGLLYLRLLKSFTKYATKSKTIISSTIKMWFTTFSLVSLALYSVSVLDWHKGYVVVSGRAQSSYYFMTYNWFLEVGVSLAFNIYVLGLIDIILDATQITLHLKHIWARIRQSKKSQYELNKAYAPPEFKMDDKLAKATAIVFSGLLITPFMPEAIFMTALYFFVMSFFDRYYIMRLFKAPIHYSKAVVNSCFICLELGLHIHCILTIITNFFIVIINIPKETRVFRYYLNGIVFSAIYFAYLIYTLVQFIMAYNKAGCFKELETAEAKKDQTNGQPFQFYENEIVNYVDIHPLYNQPDAHELNANRDQQIGGKQSDLIDTTPTKEKQYYSYYSGENIHIRGLKKKFIAYRTSSAEEKQTSTLSKQQIYKQLVNSQSTSSVGEPQQQPTEPYVPMTETERQPDSIQTFDAQQNSISQLESNRPQKYNYQSQSQTGTPRQPQQVTLNQQSYSLRDVHSQPQTQYGQHKQLDQPQAIQPQPQQKQPQPKQPSTMTPVSSLHKLQQYSSDSAHPQDSNIDSPKNPPSQQDELIDSPGFAPIKKRQAAKAPKRTSHQTDKDSDSPLKLAGQQQQQKSTDSQERAVQQPDSQTKQSSRMCPVSSLDQLPSLSQGSTSGQSSTSSITPVQKQVKGTDSARQKQYQHSGSTDSIGKAPQQQQQQQQGQQKPKQASIMLPVSSLPKLPGYTSEGAPINSSDPK</sequence>
<keyword evidence="2" id="KW-1133">Transmembrane helix</keyword>
<name>A0A5J4VG52_9EUKA</name>
<feature type="region of interest" description="Disordered" evidence="1">
    <location>
        <begin position="414"/>
        <end position="735"/>
    </location>
</feature>
<feature type="compositionally biased region" description="Polar residues" evidence="1">
    <location>
        <begin position="660"/>
        <end position="669"/>
    </location>
</feature>
<evidence type="ECO:0000313" key="3">
    <source>
        <dbReference type="EMBL" id="KAA6381445.1"/>
    </source>
</evidence>
<feature type="compositionally biased region" description="Polar residues" evidence="1">
    <location>
        <begin position="414"/>
        <end position="429"/>
    </location>
</feature>
<proteinExistence type="predicted"/>
<dbReference type="EMBL" id="SNRW01007322">
    <property type="protein sequence ID" value="KAA6381445.1"/>
    <property type="molecule type" value="Genomic_DNA"/>
</dbReference>
<feature type="compositionally biased region" description="Low complexity" evidence="1">
    <location>
        <begin position="688"/>
        <end position="707"/>
    </location>
</feature>
<feature type="compositionally biased region" description="Low complexity" evidence="1">
    <location>
        <begin position="510"/>
        <end position="529"/>
    </location>
</feature>
<accession>A0A5J4VG52</accession>
<gene>
    <name evidence="3" type="ORF">EZS28_023028</name>
</gene>
<feature type="compositionally biased region" description="Basic residues" evidence="1">
    <location>
        <begin position="578"/>
        <end position="591"/>
    </location>
</feature>
<feature type="transmembrane region" description="Helical" evidence="2">
    <location>
        <begin position="110"/>
        <end position="134"/>
    </location>
</feature>
<protein>
    <recommendedName>
        <fullName evidence="5">CSC1/OSCA1-like 7TM region domain-containing protein</fullName>
    </recommendedName>
</protein>
<evidence type="ECO:0000256" key="1">
    <source>
        <dbReference type="SAM" id="MobiDB-lite"/>
    </source>
</evidence>
<keyword evidence="2" id="KW-0472">Membrane</keyword>
<dbReference type="OrthoDB" id="192629at2759"/>
<dbReference type="AlphaFoldDB" id="A0A5J4VG52"/>
<evidence type="ECO:0008006" key="5">
    <source>
        <dbReference type="Google" id="ProtNLM"/>
    </source>
</evidence>
<feature type="transmembrane region" description="Helical" evidence="2">
    <location>
        <begin position="268"/>
        <end position="292"/>
    </location>
</feature>
<organism evidence="3 4">
    <name type="scientific">Streblomastix strix</name>
    <dbReference type="NCBI Taxonomy" id="222440"/>
    <lineage>
        <taxon>Eukaryota</taxon>
        <taxon>Metamonada</taxon>
        <taxon>Preaxostyla</taxon>
        <taxon>Oxymonadida</taxon>
        <taxon>Streblomastigidae</taxon>
        <taxon>Streblomastix</taxon>
    </lineage>
</organism>